<proteinExistence type="predicted"/>
<organism evidence="1 2">
    <name type="scientific">Ixodes persulcatus</name>
    <name type="common">Taiga tick</name>
    <dbReference type="NCBI Taxonomy" id="34615"/>
    <lineage>
        <taxon>Eukaryota</taxon>
        <taxon>Metazoa</taxon>
        <taxon>Ecdysozoa</taxon>
        <taxon>Arthropoda</taxon>
        <taxon>Chelicerata</taxon>
        <taxon>Arachnida</taxon>
        <taxon>Acari</taxon>
        <taxon>Parasitiformes</taxon>
        <taxon>Ixodida</taxon>
        <taxon>Ixodoidea</taxon>
        <taxon>Ixodidae</taxon>
        <taxon>Ixodinae</taxon>
        <taxon>Ixodes</taxon>
    </lineage>
</organism>
<name>A0AC60QAW1_IXOPE</name>
<dbReference type="Proteomes" id="UP000805193">
    <property type="component" value="Unassembled WGS sequence"/>
</dbReference>
<accession>A0AC60QAW1</accession>
<evidence type="ECO:0000313" key="2">
    <source>
        <dbReference type="Proteomes" id="UP000805193"/>
    </source>
</evidence>
<gene>
    <name evidence="1" type="ORF">HPB47_022884</name>
</gene>
<protein>
    <submittedName>
        <fullName evidence="1">Uncharacterized protein</fullName>
    </submittedName>
</protein>
<reference evidence="1 2" key="1">
    <citation type="journal article" date="2020" name="Cell">
        <title>Large-Scale Comparative Analyses of Tick Genomes Elucidate Their Genetic Diversity and Vector Capacities.</title>
        <authorList>
            <consortium name="Tick Genome and Microbiome Consortium (TIGMIC)"/>
            <person name="Jia N."/>
            <person name="Wang J."/>
            <person name="Shi W."/>
            <person name="Du L."/>
            <person name="Sun Y."/>
            <person name="Zhan W."/>
            <person name="Jiang J.F."/>
            <person name="Wang Q."/>
            <person name="Zhang B."/>
            <person name="Ji P."/>
            <person name="Bell-Sakyi L."/>
            <person name="Cui X.M."/>
            <person name="Yuan T.T."/>
            <person name="Jiang B.G."/>
            <person name="Yang W.F."/>
            <person name="Lam T.T."/>
            <person name="Chang Q.C."/>
            <person name="Ding S.J."/>
            <person name="Wang X.J."/>
            <person name="Zhu J.G."/>
            <person name="Ruan X.D."/>
            <person name="Zhao L."/>
            <person name="Wei J.T."/>
            <person name="Ye R.Z."/>
            <person name="Que T.C."/>
            <person name="Du C.H."/>
            <person name="Zhou Y.H."/>
            <person name="Cheng J.X."/>
            <person name="Dai P.F."/>
            <person name="Guo W.B."/>
            <person name="Han X.H."/>
            <person name="Huang E.J."/>
            <person name="Li L.F."/>
            <person name="Wei W."/>
            <person name="Gao Y.C."/>
            <person name="Liu J.Z."/>
            <person name="Shao H.Z."/>
            <person name="Wang X."/>
            <person name="Wang C.C."/>
            <person name="Yang T.C."/>
            <person name="Huo Q.B."/>
            <person name="Li W."/>
            <person name="Chen H.Y."/>
            <person name="Chen S.E."/>
            <person name="Zhou L.G."/>
            <person name="Ni X.B."/>
            <person name="Tian J.H."/>
            <person name="Sheng Y."/>
            <person name="Liu T."/>
            <person name="Pan Y.S."/>
            <person name="Xia L.Y."/>
            <person name="Li J."/>
            <person name="Zhao F."/>
            <person name="Cao W.C."/>
        </authorList>
    </citation>
    <scope>NUCLEOTIDE SEQUENCE [LARGE SCALE GENOMIC DNA]</scope>
    <source>
        <strain evidence="1">Iper-2018</strain>
    </source>
</reference>
<evidence type="ECO:0000313" key="1">
    <source>
        <dbReference type="EMBL" id="KAG0430247.1"/>
    </source>
</evidence>
<dbReference type="EMBL" id="JABSTQ010009341">
    <property type="protein sequence ID" value="KAG0430247.1"/>
    <property type="molecule type" value="Genomic_DNA"/>
</dbReference>
<comment type="caution">
    <text evidence="1">The sequence shown here is derived from an EMBL/GenBank/DDBJ whole genome shotgun (WGS) entry which is preliminary data.</text>
</comment>
<keyword evidence="2" id="KW-1185">Reference proteome</keyword>
<sequence length="161" mass="18139">MRCSVRETSLAYARQTTSARSLPVADGARVRSPHHRAVWSIIPGSRQRPRHLLRASSPPPTTADDAADLYSCSFCSKAFKARPLLKQHLSVHMENSLSCPHCGAKFRWRSTRRNHIRKFHEPGMATRLVPRGGSDGASALPRERVNRFLGRLRRNSAWKCS</sequence>